<dbReference type="EMBL" id="JACHMI010000001">
    <property type="protein sequence ID" value="MBB6551274.1"/>
    <property type="molecule type" value="Genomic_DNA"/>
</dbReference>
<dbReference type="RefSeq" id="WP_185105382.1">
    <property type="nucleotide sequence ID" value="NZ_BAAAXY010000172.1"/>
</dbReference>
<evidence type="ECO:0000313" key="1">
    <source>
        <dbReference type="EMBL" id="MBB6551274.1"/>
    </source>
</evidence>
<dbReference type="AlphaFoldDB" id="A0A7X0NX57"/>
<gene>
    <name evidence="1" type="ORF">HD593_006069</name>
</gene>
<accession>A0A7X0NX57</accession>
<comment type="caution">
    <text evidence="1">The sequence shown here is derived from an EMBL/GenBank/DDBJ whole genome shotgun (WGS) entry which is preliminary data.</text>
</comment>
<keyword evidence="2" id="KW-1185">Reference proteome</keyword>
<evidence type="ECO:0000313" key="2">
    <source>
        <dbReference type="Proteomes" id="UP000565579"/>
    </source>
</evidence>
<name>A0A7X0NX57_9ACTN</name>
<sequence length="202" mass="21883">MLSDAERDQWDAVPLVGVGPLLFGMTRGQVDAALDYLPTVSGGDFASYSSPQIWGDRLTAYFRPATEDDTPPDAPGRAVPGQIDDGHEYWPGQRFGGVLAAVAIDARVGPQVRWDGLALTGQVPSVTDDALYARVKERGLDQEIRISQAGDYSYVDVGILLRVQRAGDILLTRPVFAAPAWTDRLGDTSEGPLPPQEWHTHA</sequence>
<protein>
    <submittedName>
        <fullName evidence="1">Uncharacterized protein</fullName>
    </submittedName>
</protein>
<organism evidence="1 2">
    <name type="scientific">Nonomuraea rubra</name>
    <dbReference type="NCBI Taxonomy" id="46180"/>
    <lineage>
        <taxon>Bacteria</taxon>
        <taxon>Bacillati</taxon>
        <taxon>Actinomycetota</taxon>
        <taxon>Actinomycetes</taxon>
        <taxon>Streptosporangiales</taxon>
        <taxon>Streptosporangiaceae</taxon>
        <taxon>Nonomuraea</taxon>
    </lineage>
</organism>
<proteinExistence type="predicted"/>
<dbReference type="Proteomes" id="UP000565579">
    <property type="component" value="Unassembled WGS sequence"/>
</dbReference>
<reference evidence="1 2" key="1">
    <citation type="submission" date="2020-08" db="EMBL/GenBank/DDBJ databases">
        <title>Sequencing the genomes of 1000 actinobacteria strains.</title>
        <authorList>
            <person name="Klenk H.-P."/>
        </authorList>
    </citation>
    <scope>NUCLEOTIDE SEQUENCE [LARGE SCALE GENOMIC DNA]</scope>
    <source>
        <strain evidence="1 2">DSM 43768</strain>
    </source>
</reference>